<proteinExistence type="predicted"/>
<organism evidence="1 2">
    <name type="scientific">Aspergillus novoparasiticus</name>
    <dbReference type="NCBI Taxonomy" id="986946"/>
    <lineage>
        <taxon>Eukaryota</taxon>
        <taxon>Fungi</taxon>
        <taxon>Dikarya</taxon>
        <taxon>Ascomycota</taxon>
        <taxon>Pezizomycotina</taxon>
        <taxon>Eurotiomycetes</taxon>
        <taxon>Eurotiomycetidae</taxon>
        <taxon>Eurotiales</taxon>
        <taxon>Aspergillaceae</taxon>
        <taxon>Aspergillus</taxon>
        <taxon>Aspergillus subgen. Circumdati</taxon>
    </lineage>
</organism>
<evidence type="ECO:0000313" key="2">
    <source>
        <dbReference type="Proteomes" id="UP000326799"/>
    </source>
</evidence>
<dbReference type="EMBL" id="ML733436">
    <property type="protein sequence ID" value="KAB8219650.1"/>
    <property type="molecule type" value="Genomic_DNA"/>
</dbReference>
<keyword evidence="2" id="KW-1185">Reference proteome</keyword>
<name>A0A5N6ET86_9EURO</name>
<dbReference type="AlphaFoldDB" id="A0A5N6ET86"/>
<protein>
    <submittedName>
        <fullName evidence="1">Uncharacterized protein</fullName>
    </submittedName>
</protein>
<reference evidence="1 2" key="1">
    <citation type="submission" date="2019-04" db="EMBL/GenBank/DDBJ databases">
        <title>Fungal friends and foes A comparative genomics study of 23 Aspergillus species from section Flavi.</title>
        <authorList>
            <consortium name="DOE Joint Genome Institute"/>
            <person name="Kjaerbolling I."/>
            <person name="Vesth T.C."/>
            <person name="Frisvad J.C."/>
            <person name="Nybo J.L."/>
            <person name="Theobald S."/>
            <person name="Kildgaard S."/>
            <person name="Petersen T.I."/>
            <person name="Kuo A."/>
            <person name="Sato A."/>
            <person name="Lyhne E.K."/>
            <person name="Kogle M.E."/>
            <person name="Wiebenga A."/>
            <person name="Kun R.S."/>
            <person name="Lubbers R.J."/>
            <person name="Makela M.R."/>
            <person name="Barry K."/>
            <person name="Chovatia M."/>
            <person name="Clum A."/>
            <person name="Daum C."/>
            <person name="Haridas S."/>
            <person name="He G."/>
            <person name="LaButti K."/>
            <person name="Lipzen A."/>
            <person name="Mondo S."/>
            <person name="Pangilinan J."/>
            <person name="Riley R."/>
            <person name="Salamov A."/>
            <person name="Simmons B.A."/>
            <person name="Magnuson J.K."/>
            <person name="Henrissat B."/>
            <person name="Mortensen U.H."/>
            <person name="Larsen T.O."/>
            <person name="De vries R.P."/>
            <person name="Grigoriev I.V."/>
            <person name="Machida M."/>
            <person name="Baker S.E."/>
            <person name="Andersen M.R."/>
        </authorList>
    </citation>
    <scope>NUCLEOTIDE SEQUENCE [LARGE SCALE GENOMIC DNA]</scope>
    <source>
        <strain evidence="1 2">CBS 126849</strain>
    </source>
</reference>
<gene>
    <name evidence="1" type="ORF">BDV33DRAFT_173357</name>
</gene>
<dbReference type="Proteomes" id="UP000326799">
    <property type="component" value="Unassembled WGS sequence"/>
</dbReference>
<accession>A0A5N6ET86</accession>
<evidence type="ECO:0000313" key="1">
    <source>
        <dbReference type="EMBL" id="KAB8219650.1"/>
    </source>
</evidence>
<sequence>MAMACVISAVCQFRGVAPAHQSNHRHKGRKDDTICSELRGGEVKNGNSYHYYVKSRHQFPGLWSYGTGGGHRDGIFLERPGLMMHISGYWKTMTRREPVGSSHEKDSTREECFRVITPGASGYGGQSVPEVGPVTSGASTVLEKIKNSTCLVSNTILRATKANRPDSSVCTMGMQLDKGLPLLG</sequence>